<protein>
    <submittedName>
        <fullName evidence="2">Uncharacterized protein</fullName>
    </submittedName>
</protein>
<name>A0A369XMN9_9PROT</name>
<reference evidence="2 3" key="1">
    <citation type="submission" date="2018-05" db="EMBL/GenBank/DDBJ databases">
        <title>Integrated omic analyses show evidence that a Ca. Accumulibacter phosphatis strain performs denitrification under micro-aerobic conditions.</title>
        <authorList>
            <person name="Camejo P.Y."/>
            <person name="Katherine M.D."/>
            <person name="Daniel N.R."/>
        </authorList>
    </citation>
    <scope>NUCLEOTIDE SEQUENCE [LARGE SCALE GENOMIC DNA]</scope>
    <source>
        <strain evidence="2">UW-LDO-IC</strain>
    </source>
</reference>
<feature type="region of interest" description="Disordered" evidence="1">
    <location>
        <begin position="68"/>
        <end position="93"/>
    </location>
</feature>
<accession>A0A369XMN9</accession>
<sequence>MDDAVKVTQTRHGESLDEVRESFKCWREGRGRGEHIPRQLWAAALGIDREHGLPVAARELQQLYSDRLKRRQQAQGEADRPLPESTSRSETQFVELTVAANREPGNRVRCECAIELENTRGTKMRVELNGQGLASLAGLCRAFWSAA</sequence>
<feature type="compositionally biased region" description="Polar residues" evidence="1">
    <location>
        <begin position="84"/>
        <end position="93"/>
    </location>
</feature>
<evidence type="ECO:0000256" key="1">
    <source>
        <dbReference type="SAM" id="MobiDB-lite"/>
    </source>
</evidence>
<comment type="caution">
    <text evidence="2">The sequence shown here is derived from an EMBL/GenBank/DDBJ whole genome shotgun (WGS) entry which is preliminary data.</text>
</comment>
<evidence type="ECO:0000313" key="2">
    <source>
        <dbReference type="EMBL" id="RDE51421.1"/>
    </source>
</evidence>
<dbReference type="EMBL" id="QPGA01000007">
    <property type="protein sequence ID" value="RDE51421.1"/>
    <property type="molecule type" value="Genomic_DNA"/>
</dbReference>
<proteinExistence type="predicted"/>
<organism evidence="2 3">
    <name type="scientific">Candidatus Accumulibacter meliphilus</name>
    <dbReference type="NCBI Taxonomy" id="2211374"/>
    <lineage>
        <taxon>Bacteria</taxon>
        <taxon>Pseudomonadati</taxon>
        <taxon>Pseudomonadota</taxon>
        <taxon>Betaproteobacteria</taxon>
        <taxon>Candidatus Accumulibacter</taxon>
    </lineage>
</organism>
<dbReference type="Proteomes" id="UP000253831">
    <property type="component" value="Unassembled WGS sequence"/>
</dbReference>
<dbReference type="AlphaFoldDB" id="A0A369XMN9"/>
<evidence type="ECO:0000313" key="3">
    <source>
        <dbReference type="Proteomes" id="UP000253831"/>
    </source>
</evidence>
<gene>
    <name evidence="2" type="ORF">DVS81_05695</name>
</gene>